<dbReference type="RefSeq" id="WP_074926057.1">
    <property type="nucleotide sequence ID" value="NZ_FPBL01000001.1"/>
</dbReference>
<dbReference type="Pfam" id="PF01266">
    <property type="entry name" value="DAO"/>
    <property type="match status" value="1"/>
</dbReference>
<dbReference type="PANTHER" id="PTHR13847">
    <property type="entry name" value="SARCOSINE DEHYDROGENASE-RELATED"/>
    <property type="match status" value="1"/>
</dbReference>
<dbReference type="OrthoDB" id="18526at2"/>
<keyword evidence="3" id="KW-0560">Oxidoreductase</keyword>
<evidence type="ECO:0000313" key="6">
    <source>
        <dbReference type="Proteomes" id="UP000183926"/>
    </source>
</evidence>
<dbReference type="Gene3D" id="3.30.9.10">
    <property type="entry name" value="D-Amino Acid Oxidase, subunit A, domain 2"/>
    <property type="match status" value="1"/>
</dbReference>
<reference evidence="5 6" key="1">
    <citation type="submission" date="2016-10" db="EMBL/GenBank/DDBJ databases">
        <authorList>
            <person name="de Groot N.N."/>
        </authorList>
    </citation>
    <scope>NUCLEOTIDE SEQUENCE [LARGE SCALE GENOMIC DNA]</scope>
    <source>
        <strain evidence="5 6">Nm24</strain>
    </source>
</reference>
<organism evidence="5 6">
    <name type="scientific">Nitrosomonas eutropha</name>
    <dbReference type="NCBI Taxonomy" id="916"/>
    <lineage>
        <taxon>Bacteria</taxon>
        <taxon>Pseudomonadati</taxon>
        <taxon>Pseudomonadota</taxon>
        <taxon>Betaproteobacteria</taxon>
        <taxon>Nitrosomonadales</taxon>
        <taxon>Nitrosomonadaceae</taxon>
        <taxon>Nitrosomonas</taxon>
    </lineage>
</organism>
<dbReference type="InterPro" id="IPR006076">
    <property type="entry name" value="FAD-dep_OxRdtase"/>
</dbReference>
<evidence type="ECO:0000259" key="4">
    <source>
        <dbReference type="Pfam" id="PF01266"/>
    </source>
</evidence>
<accession>A0A1I7EYJ1</accession>
<evidence type="ECO:0000256" key="3">
    <source>
        <dbReference type="ARBA" id="ARBA00023002"/>
    </source>
</evidence>
<dbReference type="Gene3D" id="3.50.50.60">
    <property type="entry name" value="FAD/NAD(P)-binding domain"/>
    <property type="match status" value="1"/>
</dbReference>
<evidence type="ECO:0000313" key="5">
    <source>
        <dbReference type="EMBL" id="SFU28964.1"/>
    </source>
</evidence>
<dbReference type="SUPFAM" id="SSF51905">
    <property type="entry name" value="FAD/NAD(P)-binding domain"/>
    <property type="match status" value="1"/>
</dbReference>
<keyword evidence="2" id="KW-0784">Thiamine biosynthesis</keyword>
<name>A0A1I7EYJ1_9PROT</name>
<dbReference type="GO" id="GO:0005737">
    <property type="term" value="C:cytoplasm"/>
    <property type="evidence" value="ECO:0007669"/>
    <property type="project" value="TreeGrafter"/>
</dbReference>
<dbReference type="UniPathway" id="UPA00060"/>
<dbReference type="PANTHER" id="PTHR13847:SF289">
    <property type="entry name" value="GLYCINE OXIDASE"/>
    <property type="match status" value="1"/>
</dbReference>
<feature type="domain" description="FAD dependent oxidoreductase" evidence="4">
    <location>
        <begin position="3"/>
        <end position="346"/>
    </location>
</feature>
<dbReference type="InterPro" id="IPR036188">
    <property type="entry name" value="FAD/NAD-bd_sf"/>
</dbReference>
<dbReference type="NCBIfam" id="TIGR02352">
    <property type="entry name" value="thiamin_ThiO"/>
    <property type="match status" value="1"/>
</dbReference>
<dbReference type="GO" id="GO:0050660">
    <property type="term" value="F:flavin adenine dinucleotide binding"/>
    <property type="evidence" value="ECO:0007669"/>
    <property type="project" value="InterPro"/>
</dbReference>
<dbReference type="SUPFAM" id="SSF54373">
    <property type="entry name" value="FAD-linked reductases, C-terminal domain"/>
    <property type="match status" value="1"/>
</dbReference>
<dbReference type="GO" id="GO:0009228">
    <property type="term" value="P:thiamine biosynthetic process"/>
    <property type="evidence" value="ECO:0007669"/>
    <property type="project" value="UniProtKB-KW"/>
</dbReference>
<protein>
    <submittedName>
        <fullName evidence="5">Glycine oxidase</fullName>
    </submittedName>
</protein>
<proteinExistence type="predicted"/>
<evidence type="ECO:0000256" key="1">
    <source>
        <dbReference type="ARBA" id="ARBA00004948"/>
    </source>
</evidence>
<dbReference type="AlphaFoldDB" id="A0A1I7EYJ1"/>
<dbReference type="InterPro" id="IPR012727">
    <property type="entry name" value="Gly_oxidase_ThiO"/>
</dbReference>
<gene>
    <name evidence="5" type="ORF">SAMN05216339_101166</name>
</gene>
<comment type="pathway">
    <text evidence="1">Cofactor biosynthesis; thiamine diphosphate biosynthesis.</text>
</comment>
<evidence type="ECO:0000256" key="2">
    <source>
        <dbReference type="ARBA" id="ARBA00022977"/>
    </source>
</evidence>
<dbReference type="GO" id="GO:0016491">
    <property type="term" value="F:oxidoreductase activity"/>
    <property type="evidence" value="ECO:0007669"/>
    <property type="project" value="UniProtKB-KW"/>
</dbReference>
<dbReference type="Proteomes" id="UP000183926">
    <property type="component" value="Unassembled WGS sequence"/>
</dbReference>
<sequence length="369" mass="41007">MSDFIVIGAGIIGLSTALRLLEEGASVTLIERHKVGCEASWAGGGILSPLCPWNYPDTVNRLVTFSISLYPEWTAALGTATGINPEYHVCGLLVLPPYDLDEAVSWCAAHATPLTYQIFPPSTHTWTSRIQICTQQQTDQALLLPDVAQVRNPRLSQALCKRVKQLGGNIIEHCEVQKLNVTRQEVRSIRIPHKNLSADRYILSAGAWSRQILGEYALNIEIKPIQGQMLLYKFSEKPLHSVVLQEDLYLIPRRDGHLLVGSTIEDVGFDKCITLEAKDKLSKWARKILPKLSSMLPLRHWSGLRPATPGNIPVIGAHPFLKNLYVNSGHFRYGVTMAPGSAEILTNEIMQRAQPFDTTPYQQGWNLSG</sequence>
<dbReference type="GO" id="GO:0009229">
    <property type="term" value="P:thiamine diphosphate biosynthetic process"/>
    <property type="evidence" value="ECO:0007669"/>
    <property type="project" value="UniProtKB-UniPathway"/>
</dbReference>
<dbReference type="EMBL" id="FPBL01000001">
    <property type="protein sequence ID" value="SFU28964.1"/>
    <property type="molecule type" value="Genomic_DNA"/>
</dbReference>